<accession>C6HJB2</accession>
<name>C6HJB2_AJECH</name>
<feature type="signal peptide" evidence="1">
    <location>
        <begin position="1"/>
        <end position="20"/>
    </location>
</feature>
<evidence type="ECO:0000313" key="2">
    <source>
        <dbReference type="EMBL" id="EER39188.1"/>
    </source>
</evidence>
<evidence type="ECO:0000313" key="3">
    <source>
        <dbReference type="Proteomes" id="UP000002624"/>
    </source>
</evidence>
<dbReference type="HOGENOM" id="CLU_1119900_0_0_1"/>
<sequence>MAQSARIFGNFLALLPLSLSDSQAVYIDELEAISHKACADLIALELILIYLLSPGPSWADFQNQVKTQGIPANDELPIPIVAYMRHISTAKMLDYLTLRSIFTERSKNTLPGVEFQGQQATNTASIELYCSLRQQQATAGYEITLLNGHSRAAKLLSTLSSILELYTNLLSHSISKVITVASSAAYDLPTSLWRDLRWYLTAARAELPDVQRAVIEMMYSYIMPATNEDQDFQGKTADRFEADGAIII</sequence>
<dbReference type="AlphaFoldDB" id="C6HJB2"/>
<evidence type="ECO:0000256" key="1">
    <source>
        <dbReference type="SAM" id="SignalP"/>
    </source>
</evidence>
<keyword evidence="1" id="KW-0732">Signal</keyword>
<dbReference type="OMA" id="SHKACAD"/>
<dbReference type="EMBL" id="GG692429">
    <property type="protein sequence ID" value="EER39188.1"/>
    <property type="molecule type" value="Genomic_DNA"/>
</dbReference>
<dbReference type="Proteomes" id="UP000002624">
    <property type="component" value="Unassembled WGS sequence"/>
</dbReference>
<dbReference type="VEuPathDB" id="FungiDB:HCDG_06293"/>
<gene>
    <name evidence="2" type="ORF">HCDG_06293</name>
</gene>
<reference evidence="3" key="1">
    <citation type="submission" date="2009-05" db="EMBL/GenBank/DDBJ databases">
        <title>The genome sequence of Ajellomyces capsulatus strain H143.</title>
        <authorList>
            <person name="Champion M."/>
            <person name="Cuomo C.A."/>
            <person name="Ma L.-J."/>
            <person name="Henn M.R."/>
            <person name="Sil A."/>
            <person name="Goldman B."/>
            <person name="Young S.K."/>
            <person name="Kodira C.D."/>
            <person name="Zeng Q."/>
            <person name="Koehrsen M."/>
            <person name="Alvarado L."/>
            <person name="Berlin A.M."/>
            <person name="Borenstein D."/>
            <person name="Chen Z."/>
            <person name="Engels R."/>
            <person name="Freedman E."/>
            <person name="Gellesch M."/>
            <person name="Goldberg J."/>
            <person name="Griggs A."/>
            <person name="Gujja S."/>
            <person name="Heiman D.I."/>
            <person name="Hepburn T.A."/>
            <person name="Howarth C."/>
            <person name="Jen D."/>
            <person name="Larson L."/>
            <person name="Lewis B."/>
            <person name="Mehta T."/>
            <person name="Park D."/>
            <person name="Pearson M."/>
            <person name="Roberts A."/>
            <person name="Saif S."/>
            <person name="Shea T.D."/>
            <person name="Shenoy N."/>
            <person name="Sisk P."/>
            <person name="Stolte C."/>
            <person name="Sykes S."/>
            <person name="Walk T."/>
            <person name="White J."/>
            <person name="Yandava C."/>
            <person name="Klein B."/>
            <person name="McEwen J.G."/>
            <person name="Puccia R."/>
            <person name="Goldman G.H."/>
            <person name="Felipe M.S."/>
            <person name="Nino-Vega G."/>
            <person name="San-Blas G."/>
            <person name="Taylor J.W."/>
            <person name="Mendoza L."/>
            <person name="Galagan J.E."/>
            <person name="Nusbaum C."/>
            <person name="Birren B.W."/>
        </authorList>
    </citation>
    <scope>NUCLEOTIDE SEQUENCE [LARGE SCALE GENOMIC DNA]</scope>
    <source>
        <strain evidence="3">H143</strain>
    </source>
</reference>
<dbReference type="STRING" id="544712.C6HJB2"/>
<protein>
    <submittedName>
        <fullName evidence="2">Uncharacterized protein</fullName>
    </submittedName>
</protein>
<proteinExistence type="predicted"/>
<feature type="chain" id="PRO_5002966184" evidence="1">
    <location>
        <begin position="21"/>
        <end position="248"/>
    </location>
</feature>
<organism evidence="2 3">
    <name type="scientific">Ajellomyces capsulatus (strain H143)</name>
    <name type="common">Darling's disease fungus</name>
    <name type="synonym">Histoplasma capsulatum</name>
    <dbReference type="NCBI Taxonomy" id="544712"/>
    <lineage>
        <taxon>Eukaryota</taxon>
        <taxon>Fungi</taxon>
        <taxon>Dikarya</taxon>
        <taxon>Ascomycota</taxon>
        <taxon>Pezizomycotina</taxon>
        <taxon>Eurotiomycetes</taxon>
        <taxon>Eurotiomycetidae</taxon>
        <taxon>Onygenales</taxon>
        <taxon>Ajellomycetaceae</taxon>
        <taxon>Histoplasma</taxon>
    </lineage>
</organism>